<organism evidence="7 8">
    <name type="scientific">Paraburkholderia pallida</name>
    <dbReference type="NCBI Taxonomy" id="2547399"/>
    <lineage>
        <taxon>Bacteria</taxon>
        <taxon>Pseudomonadati</taxon>
        <taxon>Pseudomonadota</taxon>
        <taxon>Betaproteobacteria</taxon>
        <taxon>Burkholderiales</taxon>
        <taxon>Burkholderiaceae</taxon>
        <taxon>Paraburkholderia</taxon>
    </lineage>
</organism>
<dbReference type="EMBL" id="CP038149">
    <property type="protein sequence ID" value="QBQ99355.1"/>
    <property type="molecule type" value="Genomic_DNA"/>
</dbReference>
<dbReference type="PANTHER" id="PTHR30055">
    <property type="entry name" value="HTH-TYPE TRANSCRIPTIONAL REGULATOR RUTR"/>
    <property type="match status" value="1"/>
</dbReference>
<dbReference type="Proteomes" id="UP000295727">
    <property type="component" value="Chromosome 2"/>
</dbReference>
<dbReference type="InterPro" id="IPR023772">
    <property type="entry name" value="DNA-bd_HTH_TetR-type_CS"/>
</dbReference>
<evidence type="ECO:0000259" key="6">
    <source>
        <dbReference type="PROSITE" id="PS50977"/>
    </source>
</evidence>
<dbReference type="SUPFAM" id="SSF48498">
    <property type="entry name" value="Tetracyclin repressor-like, C-terminal domain"/>
    <property type="match status" value="1"/>
</dbReference>
<evidence type="ECO:0000256" key="4">
    <source>
        <dbReference type="ARBA" id="ARBA00023163"/>
    </source>
</evidence>
<accession>A0A4P7CTM2</accession>
<keyword evidence="1" id="KW-0678">Repressor</keyword>
<dbReference type="SUPFAM" id="SSF46689">
    <property type="entry name" value="Homeodomain-like"/>
    <property type="match status" value="1"/>
</dbReference>
<keyword evidence="3 5" id="KW-0238">DNA-binding</keyword>
<reference evidence="7 8" key="1">
    <citation type="submission" date="2019-03" db="EMBL/GenBank/DDBJ databases">
        <title>Paraburkholderia sp. 7MH5, isolated from subtropical forest soil.</title>
        <authorList>
            <person name="Gao Z.-H."/>
            <person name="Qiu L.-H."/>
        </authorList>
    </citation>
    <scope>NUCLEOTIDE SEQUENCE [LARGE SCALE GENOMIC DNA]</scope>
    <source>
        <strain evidence="7 8">7MH5</strain>
    </source>
</reference>
<evidence type="ECO:0000256" key="5">
    <source>
        <dbReference type="PROSITE-ProRule" id="PRU00335"/>
    </source>
</evidence>
<dbReference type="OrthoDB" id="5523834at2"/>
<evidence type="ECO:0000313" key="8">
    <source>
        <dbReference type="Proteomes" id="UP000295727"/>
    </source>
</evidence>
<keyword evidence="2" id="KW-0805">Transcription regulation</keyword>
<dbReference type="InterPro" id="IPR009057">
    <property type="entry name" value="Homeodomain-like_sf"/>
</dbReference>
<name>A0A4P7CTM2_9BURK</name>
<dbReference type="InterPro" id="IPR036271">
    <property type="entry name" value="Tet_transcr_reg_TetR-rel_C_sf"/>
</dbReference>
<evidence type="ECO:0000313" key="7">
    <source>
        <dbReference type="EMBL" id="QBQ99355.1"/>
    </source>
</evidence>
<dbReference type="KEGG" id="ppai:E1956_19350"/>
<dbReference type="PRINTS" id="PR00455">
    <property type="entry name" value="HTHTETR"/>
</dbReference>
<keyword evidence="8" id="KW-1185">Reference proteome</keyword>
<sequence>MGVTPQPLCALFLRVHWPIREAHGRHPAGFSTDSSGQHAVDCVVRSPDCISTSLTMKATESKPRAARKPKESTARWKNALPSREDLQKLKKAALIREASRAFKEKGYHNVSLDDVAERLNVTKAALYYYVKGKRELLYETQCVTHDLGDMALAEANEGKNGLDKVAKIVSRFIQLVTDDTVMSLFMSPLDDMLPEHQEIIRKRRRAFDKRMREVVQEGIDDGSIAPCEPKLAIAWLMGAINWIPQWFDREGEYSPEALAETLVQFMSHGIAAQAPAPAARSTAATSARRSGAAS</sequence>
<dbReference type="PROSITE" id="PS01081">
    <property type="entry name" value="HTH_TETR_1"/>
    <property type="match status" value="1"/>
</dbReference>
<dbReference type="InterPro" id="IPR050109">
    <property type="entry name" value="HTH-type_TetR-like_transc_reg"/>
</dbReference>
<dbReference type="PROSITE" id="PS50977">
    <property type="entry name" value="HTH_TETR_2"/>
    <property type="match status" value="1"/>
</dbReference>
<evidence type="ECO:0000256" key="3">
    <source>
        <dbReference type="ARBA" id="ARBA00023125"/>
    </source>
</evidence>
<proteinExistence type="predicted"/>
<dbReference type="Gene3D" id="1.10.357.10">
    <property type="entry name" value="Tetracycline Repressor, domain 2"/>
    <property type="match status" value="1"/>
</dbReference>
<gene>
    <name evidence="7" type="ORF">E1956_19350</name>
</gene>
<dbReference type="AlphaFoldDB" id="A0A4P7CTM2"/>
<evidence type="ECO:0000256" key="2">
    <source>
        <dbReference type="ARBA" id="ARBA00023015"/>
    </source>
</evidence>
<feature type="domain" description="HTH tetR-type" evidence="6">
    <location>
        <begin position="88"/>
        <end position="148"/>
    </location>
</feature>
<keyword evidence="4" id="KW-0804">Transcription</keyword>
<dbReference type="Pfam" id="PF00440">
    <property type="entry name" value="TetR_N"/>
    <property type="match status" value="1"/>
</dbReference>
<feature type="DNA-binding region" description="H-T-H motif" evidence="5">
    <location>
        <begin position="111"/>
        <end position="130"/>
    </location>
</feature>
<dbReference type="InterPro" id="IPR001647">
    <property type="entry name" value="HTH_TetR"/>
</dbReference>
<dbReference type="Gene3D" id="1.10.10.60">
    <property type="entry name" value="Homeodomain-like"/>
    <property type="match status" value="1"/>
</dbReference>
<protein>
    <submittedName>
        <fullName evidence="7">TetR/AcrR family transcriptional regulator</fullName>
    </submittedName>
</protein>
<dbReference type="PANTHER" id="PTHR30055:SF175">
    <property type="entry name" value="HTH-TYPE TRANSCRIPTIONAL REPRESSOR KSTR2"/>
    <property type="match status" value="1"/>
</dbReference>
<dbReference type="Pfam" id="PF17932">
    <property type="entry name" value="TetR_C_24"/>
    <property type="match status" value="1"/>
</dbReference>
<dbReference type="GO" id="GO:0000976">
    <property type="term" value="F:transcription cis-regulatory region binding"/>
    <property type="evidence" value="ECO:0007669"/>
    <property type="project" value="TreeGrafter"/>
</dbReference>
<evidence type="ECO:0000256" key="1">
    <source>
        <dbReference type="ARBA" id="ARBA00022491"/>
    </source>
</evidence>
<dbReference type="GO" id="GO:0003700">
    <property type="term" value="F:DNA-binding transcription factor activity"/>
    <property type="evidence" value="ECO:0007669"/>
    <property type="project" value="TreeGrafter"/>
</dbReference>
<dbReference type="InterPro" id="IPR041490">
    <property type="entry name" value="KstR2_TetR_C"/>
</dbReference>